<comment type="caution">
    <text evidence="1">The sequence shown here is derived from an EMBL/GenBank/DDBJ whole genome shotgun (WGS) entry which is preliminary data.</text>
</comment>
<evidence type="ECO:0008006" key="5">
    <source>
        <dbReference type="Google" id="ProtNLM"/>
    </source>
</evidence>
<evidence type="ECO:0000313" key="2">
    <source>
        <dbReference type="EMBL" id="CAF1165372.1"/>
    </source>
</evidence>
<gene>
    <name evidence="1" type="ORF">EDS130_LOCUS22924</name>
    <name evidence="2" type="ORF">XAT740_LOCUS21719</name>
</gene>
<dbReference type="OrthoDB" id="10022113at2759"/>
<dbReference type="AlphaFoldDB" id="A0A814T5R7"/>
<dbReference type="EMBL" id="CAJNOJ010000123">
    <property type="protein sequence ID" value="CAF1156969.1"/>
    <property type="molecule type" value="Genomic_DNA"/>
</dbReference>
<protein>
    <recommendedName>
        <fullName evidence="5">VCBS repeat-containing protein</fullName>
    </recommendedName>
</protein>
<evidence type="ECO:0000313" key="4">
    <source>
        <dbReference type="Proteomes" id="UP000663852"/>
    </source>
</evidence>
<evidence type="ECO:0000313" key="3">
    <source>
        <dbReference type="Proteomes" id="UP000663828"/>
    </source>
</evidence>
<organism evidence="1 4">
    <name type="scientific">Adineta ricciae</name>
    <name type="common">Rotifer</name>
    <dbReference type="NCBI Taxonomy" id="249248"/>
    <lineage>
        <taxon>Eukaryota</taxon>
        <taxon>Metazoa</taxon>
        <taxon>Spiralia</taxon>
        <taxon>Gnathifera</taxon>
        <taxon>Rotifera</taxon>
        <taxon>Eurotatoria</taxon>
        <taxon>Bdelloidea</taxon>
        <taxon>Adinetida</taxon>
        <taxon>Adinetidae</taxon>
        <taxon>Adineta</taxon>
    </lineage>
</organism>
<sequence>MLSVATTISTVLLVNTTSSPASSLSSTFIVNCISMFYNETAYSVGTNPVSVTVTDNGTFKSENTYAVGANPYLVVTNDLNNDSKIDLIVVNHGSDSVGVLLNKGN</sequence>
<proteinExistence type="predicted"/>
<dbReference type="Proteomes" id="UP000663852">
    <property type="component" value="Unassembled WGS sequence"/>
</dbReference>
<evidence type="ECO:0000313" key="1">
    <source>
        <dbReference type="EMBL" id="CAF1156969.1"/>
    </source>
</evidence>
<accession>A0A814T5R7</accession>
<name>A0A814T5R7_ADIRI</name>
<dbReference type="InterPro" id="IPR028994">
    <property type="entry name" value="Integrin_alpha_N"/>
</dbReference>
<dbReference type="Proteomes" id="UP000663828">
    <property type="component" value="Unassembled WGS sequence"/>
</dbReference>
<reference evidence="1" key="1">
    <citation type="submission" date="2021-02" db="EMBL/GenBank/DDBJ databases">
        <authorList>
            <person name="Nowell W R."/>
        </authorList>
    </citation>
    <scope>NUCLEOTIDE SEQUENCE</scope>
</reference>
<dbReference type="EMBL" id="CAJNOR010001567">
    <property type="protein sequence ID" value="CAF1165372.1"/>
    <property type="molecule type" value="Genomic_DNA"/>
</dbReference>
<dbReference type="SUPFAM" id="SSF69318">
    <property type="entry name" value="Integrin alpha N-terminal domain"/>
    <property type="match status" value="1"/>
</dbReference>
<keyword evidence="3" id="KW-1185">Reference proteome</keyword>